<gene>
    <name evidence="1" type="ORF">H3Bulk40452_000003</name>
</gene>
<sequence length="77" mass="9125">MHARSRYPFRDLLKDSIDGSLGNSEGHTQKYEGFITYPQVYVQFVGFLRTAMATSRDFYYILEKRKLRLTTRLLLSR</sequence>
<protein>
    <submittedName>
        <fullName evidence="1">Uncharacterized protein</fullName>
    </submittedName>
</protein>
<organism evidence="1">
    <name type="scientific">Leviviridae sp</name>
    <dbReference type="NCBI Taxonomy" id="2027243"/>
    <lineage>
        <taxon>Viruses</taxon>
        <taxon>Riboviria</taxon>
        <taxon>Orthornavirae</taxon>
        <taxon>Lenarviricota</taxon>
        <taxon>Leviviricetes</taxon>
        <taxon>Norzivirales</taxon>
        <taxon>Fiersviridae</taxon>
    </lineage>
</organism>
<reference evidence="1" key="1">
    <citation type="submission" date="2019-05" db="EMBL/GenBank/DDBJ databases">
        <title>Metatranscriptomic reconstruction reveals RNA viruses with the potential to shape carbon cycling in soil.</title>
        <authorList>
            <person name="Starr E.P."/>
            <person name="Nuccio E."/>
            <person name="Pett-Ridge J."/>
            <person name="Banfield J.F."/>
            <person name="Firestone M.K."/>
        </authorList>
    </citation>
    <scope>NUCLEOTIDE SEQUENCE</scope>
    <source>
        <strain evidence="1">H3_Bulk_40_scaffold_452</strain>
    </source>
</reference>
<evidence type="ECO:0000313" key="1">
    <source>
        <dbReference type="EMBL" id="QDH91564.1"/>
    </source>
</evidence>
<dbReference type="EMBL" id="MN036320">
    <property type="protein sequence ID" value="QDH91564.1"/>
    <property type="molecule type" value="Genomic_RNA"/>
</dbReference>
<name>A0A514DD83_9VIRU</name>
<proteinExistence type="predicted"/>
<accession>A0A514DD83</accession>